<dbReference type="PANTHER" id="PTHR32196">
    <property type="entry name" value="ABC TRANSPORTER PERMEASE PROTEIN YPHD-RELATED-RELATED"/>
    <property type="match status" value="1"/>
</dbReference>
<dbReference type="CDD" id="cd06579">
    <property type="entry name" value="TM_PBP1_transp_AraH_like"/>
    <property type="match status" value="1"/>
</dbReference>
<evidence type="ECO:0000313" key="10">
    <source>
        <dbReference type="EMBL" id="MBO2444339.1"/>
    </source>
</evidence>
<keyword evidence="7 9" id="KW-0472">Membrane</keyword>
<evidence type="ECO:0000256" key="1">
    <source>
        <dbReference type="ARBA" id="ARBA00004651"/>
    </source>
</evidence>
<comment type="subcellular location">
    <subcellularLocation>
        <location evidence="1">Cell membrane</location>
        <topology evidence="1">Multi-pass membrane protein</topology>
    </subcellularLocation>
</comment>
<dbReference type="Pfam" id="PF02653">
    <property type="entry name" value="BPD_transp_2"/>
    <property type="match status" value="1"/>
</dbReference>
<reference evidence="10 11" key="1">
    <citation type="submission" date="2021-03" db="EMBL/GenBank/DDBJ databases">
        <authorList>
            <person name="Kanchanasin P."/>
            <person name="Saeng-In P."/>
            <person name="Phongsopitanun W."/>
            <person name="Yuki M."/>
            <person name="Kudo T."/>
            <person name="Ohkuma M."/>
            <person name="Tanasupawat S."/>
        </authorList>
    </citation>
    <scope>NUCLEOTIDE SEQUENCE [LARGE SCALE GENOMIC DNA]</scope>
    <source>
        <strain evidence="10 11">L46</strain>
    </source>
</reference>
<keyword evidence="4" id="KW-0997">Cell inner membrane</keyword>
<feature type="transmembrane region" description="Helical" evidence="9">
    <location>
        <begin position="207"/>
        <end position="227"/>
    </location>
</feature>
<feature type="transmembrane region" description="Helical" evidence="9">
    <location>
        <begin position="88"/>
        <end position="111"/>
    </location>
</feature>
<dbReference type="InterPro" id="IPR001851">
    <property type="entry name" value="ABC_transp_permease"/>
</dbReference>
<dbReference type="EMBL" id="JAGEOK010000044">
    <property type="protein sequence ID" value="MBO2444339.1"/>
    <property type="molecule type" value="Genomic_DNA"/>
</dbReference>
<comment type="caution">
    <text evidence="10">The sequence shown here is derived from an EMBL/GenBank/DDBJ whole genome shotgun (WGS) entry which is preliminary data.</text>
</comment>
<feature type="region of interest" description="Disordered" evidence="8">
    <location>
        <begin position="314"/>
        <end position="336"/>
    </location>
</feature>
<keyword evidence="6 9" id="KW-1133">Transmembrane helix</keyword>
<evidence type="ECO:0000256" key="8">
    <source>
        <dbReference type="SAM" id="MobiDB-lite"/>
    </source>
</evidence>
<organism evidence="10 11">
    <name type="scientific">Actinomadura nitritigenes</name>
    <dbReference type="NCBI Taxonomy" id="134602"/>
    <lineage>
        <taxon>Bacteria</taxon>
        <taxon>Bacillati</taxon>
        <taxon>Actinomycetota</taxon>
        <taxon>Actinomycetes</taxon>
        <taxon>Streptosporangiales</taxon>
        <taxon>Thermomonosporaceae</taxon>
        <taxon>Actinomadura</taxon>
    </lineage>
</organism>
<protein>
    <submittedName>
        <fullName evidence="10">ABC transporter permease</fullName>
    </submittedName>
</protein>
<dbReference type="PANTHER" id="PTHR32196:SF21">
    <property type="entry name" value="ABC TRANSPORTER PERMEASE PROTEIN YPHD-RELATED"/>
    <property type="match status" value="1"/>
</dbReference>
<accession>A0ABS3RFI3</accession>
<feature type="transmembrane region" description="Helical" evidence="9">
    <location>
        <begin position="118"/>
        <end position="138"/>
    </location>
</feature>
<sequence length="336" mass="34188">MRRTSPALEDVFVPLLLVVLAVVLAVSTDSFLSSGNILNVLSSMAILAIVSFGQTFVIAGGGFDLSVGAQVAMHGAVGAIVMRDTHSIALGLLAAALSGVVFGLANGLLVIGLKVHPFMITLGTSVIGTGLTLIVTHAESVGGLPASIAGFGVGRPLGVPWIVWLMIGCFAVSAFLLSVSPFGLRVLSSGGNREAARLAGLRVERTIVATFVLAGVFSAVAGMATTARLQSAQPTVGEGLELFSVAAVVLGGSALHGGRAAMWRTLLGVLVISVIQNGLNLKGVGDAWQQVAIGIVFVLAMSAELLRRVSRLRTGRRQAPPPRSGVADATAKAAVG</sequence>
<feature type="transmembrane region" description="Helical" evidence="9">
    <location>
        <begin position="161"/>
        <end position="187"/>
    </location>
</feature>
<gene>
    <name evidence="10" type="ORF">J4557_43160</name>
</gene>
<evidence type="ECO:0000256" key="5">
    <source>
        <dbReference type="ARBA" id="ARBA00022692"/>
    </source>
</evidence>
<keyword evidence="2" id="KW-0813">Transport</keyword>
<feature type="transmembrane region" description="Helical" evidence="9">
    <location>
        <begin position="287"/>
        <end position="306"/>
    </location>
</feature>
<proteinExistence type="predicted"/>
<keyword evidence="5 9" id="KW-0812">Transmembrane</keyword>
<dbReference type="RefSeq" id="WP_208272645.1">
    <property type="nucleotide sequence ID" value="NZ_BAAAGM010000075.1"/>
</dbReference>
<evidence type="ECO:0000256" key="9">
    <source>
        <dbReference type="SAM" id="Phobius"/>
    </source>
</evidence>
<evidence type="ECO:0000256" key="4">
    <source>
        <dbReference type="ARBA" id="ARBA00022519"/>
    </source>
</evidence>
<evidence type="ECO:0000256" key="3">
    <source>
        <dbReference type="ARBA" id="ARBA00022475"/>
    </source>
</evidence>
<feature type="transmembrane region" description="Helical" evidence="9">
    <location>
        <begin position="37"/>
        <end position="58"/>
    </location>
</feature>
<evidence type="ECO:0000256" key="6">
    <source>
        <dbReference type="ARBA" id="ARBA00022989"/>
    </source>
</evidence>
<dbReference type="Proteomes" id="UP000666915">
    <property type="component" value="Unassembled WGS sequence"/>
</dbReference>
<name>A0ABS3RFI3_9ACTN</name>
<keyword evidence="11" id="KW-1185">Reference proteome</keyword>
<evidence type="ECO:0000256" key="2">
    <source>
        <dbReference type="ARBA" id="ARBA00022448"/>
    </source>
</evidence>
<evidence type="ECO:0000313" key="11">
    <source>
        <dbReference type="Proteomes" id="UP000666915"/>
    </source>
</evidence>
<keyword evidence="3" id="KW-1003">Cell membrane</keyword>
<evidence type="ECO:0000256" key="7">
    <source>
        <dbReference type="ARBA" id="ARBA00023136"/>
    </source>
</evidence>